<reference evidence="1 2" key="1">
    <citation type="submission" date="2016-10" db="EMBL/GenBank/DDBJ databases">
        <title>Draft genome sequence of Coniochaeta ligniaria NRRL30616, a lignocellulolytic fungus for bioabatement of inhibitors in plant biomass hydrolysates.</title>
        <authorList>
            <consortium name="DOE Joint Genome Institute"/>
            <person name="Jimenez D.J."/>
            <person name="Hector R.E."/>
            <person name="Riley R."/>
            <person name="Sun H."/>
            <person name="Grigoriev I.V."/>
            <person name="Van Elsas J.D."/>
            <person name="Nichols N.N."/>
        </authorList>
    </citation>
    <scope>NUCLEOTIDE SEQUENCE [LARGE SCALE GENOMIC DNA]</scope>
    <source>
        <strain evidence="1 2">NRRL 30616</strain>
    </source>
</reference>
<dbReference type="AlphaFoldDB" id="A0A1J7J1N0"/>
<dbReference type="InParanoid" id="A0A1J7J1N0"/>
<evidence type="ECO:0000313" key="2">
    <source>
        <dbReference type="Proteomes" id="UP000182658"/>
    </source>
</evidence>
<dbReference type="Gene3D" id="3.40.50.1820">
    <property type="entry name" value="alpha/beta hydrolase"/>
    <property type="match status" value="1"/>
</dbReference>
<accession>A0A1J7J1N0</accession>
<dbReference type="PANTHER" id="PTHR31591:SF7">
    <property type="entry name" value="DUF1749-DOMAIN-CONTAINING PROTEIN"/>
    <property type="match status" value="1"/>
</dbReference>
<dbReference type="OrthoDB" id="10034502at2759"/>
<dbReference type="InterPro" id="IPR029058">
    <property type="entry name" value="AB_hydrolase_fold"/>
</dbReference>
<proteinExistence type="predicted"/>
<organism evidence="1 2">
    <name type="scientific">Coniochaeta ligniaria NRRL 30616</name>
    <dbReference type="NCBI Taxonomy" id="1408157"/>
    <lineage>
        <taxon>Eukaryota</taxon>
        <taxon>Fungi</taxon>
        <taxon>Dikarya</taxon>
        <taxon>Ascomycota</taxon>
        <taxon>Pezizomycotina</taxon>
        <taxon>Sordariomycetes</taxon>
        <taxon>Sordariomycetidae</taxon>
        <taxon>Coniochaetales</taxon>
        <taxon>Coniochaetaceae</taxon>
        <taxon>Coniochaeta</taxon>
    </lineage>
</organism>
<keyword evidence="2" id="KW-1185">Reference proteome</keyword>
<sequence length="315" mass="34777">MSTLPSIFPVLVHDYDSKLVQHGRIYEIPPPEVLSHPSGQSTKLSNALVFIGGLHDGPHTVPTSRAVAQRLIGELEDWSVFEVRLNSSFGQWGFSSLKEDVREIGEIVSYLREKLGKKRVVLMGHSTGCQDCMEYATKGQHERPPVDGIILQAPVSDRESLKPLMEKDGRNFQESLAYATRMLEEGRGEDYMPKSQLPVGYNNPITAYRWHTLVSVGGDDDYFSSDLPDDKVVEVWGKIGSKLLIVPSGGDEYVPGHIDVAGLMRKWMSACRPGVASELSGLIPGANHRAEQPGAQQWLAERVVGFLKEVVAKEG</sequence>
<dbReference type="PANTHER" id="PTHR31591">
    <property type="entry name" value="UPF0613 PROTEIN PB24D3.06C"/>
    <property type="match status" value="1"/>
</dbReference>
<dbReference type="SUPFAM" id="SSF53474">
    <property type="entry name" value="alpha/beta-Hydrolases"/>
    <property type="match status" value="1"/>
</dbReference>
<name>A0A1J7J1N0_9PEZI</name>
<dbReference type="InterPro" id="IPR013744">
    <property type="entry name" value="SidJ"/>
</dbReference>
<dbReference type="EMBL" id="KV875094">
    <property type="protein sequence ID" value="OIW33283.1"/>
    <property type="molecule type" value="Genomic_DNA"/>
</dbReference>
<evidence type="ECO:0000313" key="1">
    <source>
        <dbReference type="EMBL" id="OIW33283.1"/>
    </source>
</evidence>
<gene>
    <name evidence="1" type="ORF">CONLIGDRAFT_166856</name>
</gene>
<dbReference type="Proteomes" id="UP000182658">
    <property type="component" value="Unassembled WGS sequence"/>
</dbReference>
<dbReference type="Pfam" id="PF08538">
    <property type="entry name" value="DUF1749"/>
    <property type="match status" value="1"/>
</dbReference>
<protein>
    <submittedName>
        <fullName evidence="1">DUF1749-domain-containing protein</fullName>
    </submittedName>
</protein>